<feature type="domain" description="Alkaline proteinase inhibitor/ Outer membrane lipoprotein Omp19" evidence="9">
    <location>
        <begin position="128"/>
        <end position="217"/>
    </location>
</feature>
<comment type="caution">
    <text evidence="10">The sequence shown here is derived from an EMBL/GenBank/DDBJ whole genome shotgun (WGS) entry which is preliminary data.</text>
</comment>
<feature type="compositionally biased region" description="Pro residues" evidence="8">
    <location>
        <begin position="80"/>
        <end position="90"/>
    </location>
</feature>
<protein>
    <submittedName>
        <fullName evidence="10">Possible outer membrane lipoprotein omp19</fullName>
    </submittedName>
</protein>
<evidence type="ECO:0000256" key="3">
    <source>
        <dbReference type="ARBA" id="ARBA00022729"/>
    </source>
</evidence>
<dbReference type="Proteomes" id="UP000000321">
    <property type="component" value="Unassembled WGS sequence"/>
</dbReference>
<keyword evidence="7 10" id="KW-0449">Lipoprotein</keyword>
<proteinExistence type="inferred from homology"/>
<dbReference type="PIRSF" id="PIRSF034005">
    <property type="entry name" value="OM_lipoprot_Omp19_bac"/>
    <property type="match status" value="1"/>
</dbReference>
<dbReference type="BioCyc" id="AURANTIMONAS:SI859A1_03601-MONOMER"/>
<feature type="compositionally biased region" description="Polar residues" evidence="8">
    <location>
        <begin position="118"/>
        <end position="129"/>
    </location>
</feature>
<dbReference type="InterPro" id="IPR021140">
    <property type="entry name" value="Inh/Omp19"/>
</dbReference>
<evidence type="ECO:0000256" key="2">
    <source>
        <dbReference type="ARBA" id="ARBA00007138"/>
    </source>
</evidence>
<keyword evidence="4" id="KW-0472">Membrane</keyword>
<evidence type="ECO:0000313" key="11">
    <source>
        <dbReference type="Proteomes" id="UP000000321"/>
    </source>
</evidence>
<evidence type="ECO:0000256" key="1">
    <source>
        <dbReference type="ARBA" id="ARBA00004459"/>
    </source>
</evidence>
<keyword evidence="11" id="KW-1185">Reference proteome</keyword>
<evidence type="ECO:0000256" key="6">
    <source>
        <dbReference type="ARBA" id="ARBA00023237"/>
    </source>
</evidence>
<keyword evidence="5" id="KW-0564">Palmitate</keyword>
<dbReference type="SUPFAM" id="SSF50882">
    <property type="entry name" value="beta-Barrel protease inhibitors"/>
    <property type="match status" value="1"/>
</dbReference>
<keyword evidence="3" id="KW-0732">Signal</keyword>
<dbReference type="HOGENOM" id="CLU_103254_0_0_5"/>
<dbReference type="GO" id="GO:0009279">
    <property type="term" value="C:cell outer membrane"/>
    <property type="evidence" value="ECO:0007669"/>
    <property type="project" value="UniProtKB-SubCell"/>
</dbReference>
<evidence type="ECO:0000256" key="8">
    <source>
        <dbReference type="SAM" id="MobiDB-lite"/>
    </source>
</evidence>
<evidence type="ECO:0000256" key="4">
    <source>
        <dbReference type="ARBA" id="ARBA00023136"/>
    </source>
</evidence>
<keyword evidence="6" id="KW-0998">Cell outer membrane</keyword>
<gene>
    <name evidence="10" type="ORF">SI859A1_03601</name>
</gene>
<dbReference type="InterPro" id="IPR010571">
    <property type="entry name" value="OM_lipoprot_Omp19_bac"/>
</dbReference>
<dbReference type="EMBL" id="AAPJ01000010">
    <property type="protein sequence ID" value="EAS48441.1"/>
    <property type="molecule type" value="Genomic_DNA"/>
</dbReference>
<feature type="compositionally biased region" description="Basic and acidic residues" evidence="8">
    <location>
        <begin position="1"/>
        <end position="17"/>
    </location>
</feature>
<evidence type="ECO:0000256" key="7">
    <source>
        <dbReference type="ARBA" id="ARBA00023288"/>
    </source>
</evidence>
<dbReference type="Pfam" id="PF02974">
    <property type="entry name" value="Inh"/>
    <property type="match status" value="1"/>
</dbReference>
<dbReference type="AlphaFoldDB" id="Q1YE17"/>
<comment type="similarity">
    <text evidence="2">Belongs to the rhizobiaceae omp19 lipoprotein family.</text>
</comment>
<reference evidence="10 11" key="1">
    <citation type="journal article" date="2008" name="Appl. Environ. Microbiol.">
        <title>Genomic insights into Mn(II) oxidation by the marine alphaproteobacterium Aurantimonas sp. strain SI85-9A1.</title>
        <authorList>
            <person name="Dick G.J."/>
            <person name="Podell S."/>
            <person name="Johnson H.A."/>
            <person name="Rivera-Espinoza Y."/>
            <person name="Bernier-Latmani R."/>
            <person name="McCarthy J.K."/>
            <person name="Torpey J.W."/>
            <person name="Clement B.G."/>
            <person name="Gaasterland T."/>
            <person name="Tebo B.M."/>
        </authorList>
    </citation>
    <scope>NUCLEOTIDE SEQUENCE [LARGE SCALE GENOMIC DNA]</scope>
    <source>
        <strain evidence="10 11">SI85-9A1</strain>
    </source>
</reference>
<evidence type="ECO:0000259" key="9">
    <source>
        <dbReference type="Pfam" id="PF02974"/>
    </source>
</evidence>
<organism evidence="10 11">
    <name type="scientific">Aurantimonas manganoxydans (strain ATCC BAA-1229 / DSM 21871 / SI85-9A1)</name>
    <dbReference type="NCBI Taxonomy" id="287752"/>
    <lineage>
        <taxon>Bacteria</taxon>
        <taxon>Pseudomonadati</taxon>
        <taxon>Pseudomonadota</taxon>
        <taxon>Alphaproteobacteria</taxon>
        <taxon>Hyphomicrobiales</taxon>
        <taxon>Aurantimonadaceae</taxon>
        <taxon>Aurantimonas</taxon>
    </lineage>
</organism>
<dbReference type="GO" id="GO:0004866">
    <property type="term" value="F:endopeptidase inhibitor activity"/>
    <property type="evidence" value="ECO:0007669"/>
    <property type="project" value="InterPro"/>
</dbReference>
<feature type="region of interest" description="Disordered" evidence="8">
    <location>
        <begin position="1"/>
        <end position="32"/>
    </location>
</feature>
<dbReference type="InterPro" id="IPR016085">
    <property type="entry name" value="Protease_inh_B-barrel_dom"/>
</dbReference>
<name>Q1YE17_AURMS</name>
<feature type="compositionally biased region" description="Low complexity" evidence="8">
    <location>
        <begin position="103"/>
        <end position="117"/>
    </location>
</feature>
<feature type="region of interest" description="Disordered" evidence="8">
    <location>
        <begin position="54"/>
        <end position="129"/>
    </location>
</feature>
<comment type="subcellular location">
    <subcellularLocation>
        <location evidence="1">Cell outer membrane</location>
        <topology evidence="1">Lipid-anchor</topology>
    </subcellularLocation>
</comment>
<sequence length="217" mass="22388">MRNDRRVRSMDATDRPAGRIGEGQTCRGKSSMTHKMKAGAAVVALLLVAGCSRSMPEMGRDTGPAPLPPAPAGRVSADQLPPPPPPPPPGASTNASADFNASAGTDGDATANAGGNTQVASTSSEPLSRTSMTGFYQVSASGGNCRVGLTLTQYDENYNAASMGCPGRLADVRRWSTTGNQLQLKDTSANVIATLTSSGKNRFTGQTTTGVPVELYR</sequence>
<evidence type="ECO:0000256" key="5">
    <source>
        <dbReference type="ARBA" id="ARBA00023139"/>
    </source>
</evidence>
<accession>Q1YE17</accession>
<evidence type="ECO:0000313" key="10">
    <source>
        <dbReference type="EMBL" id="EAS48441.1"/>
    </source>
</evidence>